<proteinExistence type="predicted"/>
<organism evidence="1">
    <name type="scientific">Rhizophora mucronata</name>
    <name type="common">Asiatic mangrove</name>
    <dbReference type="NCBI Taxonomy" id="61149"/>
    <lineage>
        <taxon>Eukaryota</taxon>
        <taxon>Viridiplantae</taxon>
        <taxon>Streptophyta</taxon>
        <taxon>Embryophyta</taxon>
        <taxon>Tracheophyta</taxon>
        <taxon>Spermatophyta</taxon>
        <taxon>Magnoliopsida</taxon>
        <taxon>eudicotyledons</taxon>
        <taxon>Gunneridae</taxon>
        <taxon>Pentapetalae</taxon>
        <taxon>rosids</taxon>
        <taxon>fabids</taxon>
        <taxon>Malpighiales</taxon>
        <taxon>Rhizophoraceae</taxon>
        <taxon>Rhizophora</taxon>
    </lineage>
</organism>
<name>A0A2P2NT34_RHIMU</name>
<sequence>MNFIPNSNLETCIFVTLSKIDFFKVLYSSYMQK</sequence>
<accession>A0A2P2NT34</accession>
<dbReference type="AlphaFoldDB" id="A0A2P2NT34"/>
<protein>
    <submittedName>
        <fullName evidence="1">Uncharacterized protein</fullName>
    </submittedName>
</protein>
<dbReference type="EMBL" id="GGEC01065131">
    <property type="protein sequence ID" value="MBX45615.1"/>
    <property type="molecule type" value="Transcribed_RNA"/>
</dbReference>
<reference evidence="1" key="1">
    <citation type="submission" date="2018-02" db="EMBL/GenBank/DDBJ databases">
        <title>Rhizophora mucronata_Transcriptome.</title>
        <authorList>
            <person name="Meera S.P."/>
            <person name="Sreeshan A."/>
            <person name="Augustine A."/>
        </authorList>
    </citation>
    <scope>NUCLEOTIDE SEQUENCE</scope>
    <source>
        <tissue evidence="1">Leaf</tissue>
    </source>
</reference>
<evidence type="ECO:0000313" key="1">
    <source>
        <dbReference type="EMBL" id="MBX45615.1"/>
    </source>
</evidence>